<dbReference type="OrthoDB" id="406838at2759"/>
<dbReference type="PRINTS" id="PR00138">
    <property type="entry name" value="MATRIXIN"/>
</dbReference>
<evidence type="ECO:0000256" key="14">
    <source>
        <dbReference type="ARBA" id="ARBA00023157"/>
    </source>
</evidence>
<feature type="repeat" description="Hemopexin" evidence="18">
    <location>
        <begin position="317"/>
        <end position="364"/>
    </location>
</feature>
<dbReference type="SMART" id="SM00120">
    <property type="entry name" value="HX"/>
    <property type="match status" value="4"/>
</dbReference>
<keyword evidence="11 17" id="KW-0106">Calcium</keyword>
<protein>
    <submittedName>
        <fullName evidence="20">Matrix metallopeptidase 19</fullName>
    </submittedName>
    <submittedName>
        <fullName evidence="22">Matrix metalloproteinase-19</fullName>
    </submittedName>
</protein>
<dbReference type="GO" id="GO:0005615">
    <property type="term" value="C:extracellular space"/>
    <property type="evidence" value="ECO:0007669"/>
    <property type="project" value="TreeGrafter"/>
</dbReference>
<keyword evidence="21" id="KW-1185">Reference proteome</keyword>
<comment type="similarity">
    <text evidence="2">Belongs to the peptidase M10A family.</text>
</comment>
<keyword evidence="5" id="KW-0645">Protease</keyword>
<dbReference type="GO" id="GO:0004222">
    <property type="term" value="F:metalloendopeptidase activity"/>
    <property type="evidence" value="ECO:0007669"/>
    <property type="project" value="InterPro"/>
</dbReference>
<dbReference type="Gene3D" id="3.40.390.10">
    <property type="entry name" value="Collagenase (Catalytic Domain)"/>
    <property type="match status" value="1"/>
</dbReference>
<keyword evidence="12 22" id="KW-0482">Metalloprotease</keyword>
<keyword evidence="8" id="KW-0677">Repeat</keyword>
<dbReference type="GO" id="GO:0031012">
    <property type="term" value="C:extracellular matrix"/>
    <property type="evidence" value="ECO:0007669"/>
    <property type="project" value="InterPro"/>
</dbReference>
<feature type="binding site" evidence="17">
    <location>
        <position position="461"/>
    </location>
    <ligand>
        <name>Ca(2+)</name>
        <dbReference type="ChEBI" id="CHEBI:29108"/>
        <label>4</label>
    </ligand>
</feature>
<dbReference type="CDD" id="cd04278">
    <property type="entry name" value="ZnMc_MMP"/>
    <property type="match status" value="1"/>
</dbReference>
<feature type="binding site" evidence="17">
    <location>
        <position position="160"/>
    </location>
    <ligand>
        <name>Ca(2+)</name>
        <dbReference type="ChEBI" id="CHEBI:29108"/>
        <label>1</label>
    </ligand>
</feature>
<dbReference type="GO" id="GO:0008270">
    <property type="term" value="F:zinc ion binding"/>
    <property type="evidence" value="ECO:0007669"/>
    <property type="project" value="InterPro"/>
</dbReference>
<keyword evidence="7" id="KW-0732">Signal</keyword>
<evidence type="ECO:0000256" key="10">
    <source>
        <dbReference type="ARBA" id="ARBA00022833"/>
    </source>
</evidence>
<feature type="binding site" evidence="17">
    <location>
        <position position="231"/>
    </location>
    <ligand>
        <name>Ca(2+)</name>
        <dbReference type="ChEBI" id="CHEBI:29108"/>
        <label>3</label>
    </ligand>
</feature>
<dbReference type="GeneTree" id="ENSGT00940000158593"/>
<evidence type="ECO:0000256" key="2">
    <source>
        <dbReference type="ARBA" id="ARBA00010370"/>
    </source>
</evidence>
<gene>
    <name evidence="20" type="primary">MMP19</name>
    <name evidence="22" type="synonym">mmp19</name>
</gene>
<dbReference type="InterPro" id="IPR000585">
    <property type="entry name" value="Hemopexin-like_dom"/>
</dbReference>
<dbReference type="SUPFAM" id="SSF55486">
    <property type="entry name" value="Metalloproteases ('zincins'), catalytic domain"/>
    <property type="match status" value="1"/>
</dbReference>
<dbReference type="InterPro" id="IPR036375">
    <property type="entry name" value="Hemopexin-like_dom_sf"/>
</dbReference>
<dbReference type="PROSITE" id="PS00024">
    <property type="entry name" value="HEMOPEXIN"/>
    <property type="match status" value="1"/>
</dbReference>
<feature type="domain" description="Peptidase metallopeptidase" evidence="19">
    <location>
        <begin position="141"/>
        <end position="297"/>
    </location>
</feature>
<dbReference type="Pfam" id="PF00413">
    <property type="entry name" value="Peptidase_M10"/>
    <property type="match status" value="1"/>
</dbReference>
<organism evidence="20">
    <name type="scientific">Stegastes partitus</name>
    <name type="common">bicolor damselfish</name>
    <dbReference type="NCBI Taxonomy" id="144197"/>
    <lineage>
        <taxon>Eukaryota</taxon>
        <taxon>Metazoa</taxon>
        <taxon>Chordata</taxon>
        <taxon>Craniata</taxon>
        <taxon>Vertebrata</taxon>
        <taxon>Euteleostomi</taxon>
        <taxon>Actinopterygii</taxon>
        <taxon>Neopterygii</taxon>
        <taxon>Teleostei</taxon>
        <taxon>Neoteleostei</taxon>
        <taxon>Acanthomorphata</taxon>
        <taxon>Ovalentaria</taxon>
        <taxon>Pomacentridae</taxon>
        <taxon>Stegastes</taxon>
    </lineage>
</organism>
<evidence type="ECO:0000256" key="8">
    <source>
        <dbReference type="ARBA" id="ARBA00022737"/>
    </source>
</evidence>
<dbReference type="InterPro" id="IPR006026">
    <property type="entry name" value="Peptidase_Metallo"/>
</dbReference>
<dbReference type="Pfam" id="PF00045">
    <property type="entry name" value="Hemopexin"/>
    <property type="match status" value="3"/>
</dbReference>
<dbReference type="FunFam" id="3.40.390.10:FF:000007">
    <property type="entry name" value="Collagenase 3"/>
    <property type="match status" value="1"/>
</dbReference>
<dbReference type="InterPro" id="IPR018487">
    <property type="entry name" value="Hemopexin-like_repeat"/>
</dbReference>
<evidence type="ECO:0000256" key="15">
    <source>
        <dbReference type="PIRSR" id="PIRSR001191-1"/>
    </source>
</evidence>
<dbReference type="STRING" id="144197.ENSSPAP00000026660"/>
<comment type="subcellular location">
    <subcellularLocation>
        <location evidence="1">Secreted</location>
        <location evidence="1">Extracellular space</location>
        <location evidence="1">Extracellular matrix</location>
    </subcellularLocation>
</comment>
<feature type="binding site" evidence="17">
    <location>
        <position position="234"/>
    </location>
    <ligand>
        <name>Ca(2+)</name>
        <dbReference type="ChEBI" id="CHEBI:29108"/>
        <label>3</label>
    </ligand>
</feature>
<proteinExistence type="inferred from homology"/>
<evidence type="ECO:0000256" key="17">
    <source>
        <dbReference type="PIRSR" id="PIRSR621190-2"/>
    </source>
</evidence>
<keyword evidence="4" id="KW-0272">Extracellular matrix</keyword>
<dbReference type="PIRSF" id="PIRSF001191">
    <property type="entry name" value="Peptidase_M10A_matrix"/>
    <property type="match status" value="1"/>
</dbReference>
<feature type="repeat" description="Hemopexin" evidence="18">
    <location>
        <begin position="457"/>
        <end position="504"/>
    </location>
</feature>
<feature type="binding site" evidence="17">
    <location>
        <position position="211"/>
    </location>
    <ligand>
        <name>Ca(2+)</name>
        <dbReference type="ChEBI" id="CHEBI:29108"/>
        <label>3</label>
    </ligand>
</feature>
<dbReference type="InterPro" id="IPR036365">
    <property type="entry name" value="PGBD-like_sf"/>
</dbReference>
<keyword evidence="3" id="KW-0964">Secreted</keyword>
<dbReference type="FunFam" id="2.110.10.10:FF:000008">
    <property type="entry name" value="Matrix metallopeptidase 19"/>
    <property type="match status" value="1"/>
</dbReference>
<dbReference type="InterPro" id="IPR021190">
    <property type="entry name" value="Pept_M10A"/>
</dbReference>
<feature type="active site" evidence="15">
    <location>
        <position position="253"/>
    </location>
</feature>
<dbReference type="InterPro" id="IPR002477">
    <property type="entry name" value="Peptidoglycan-bd-like"/>
</dbReference>
<evidence type="ECO:0000313" key="21">
    <source>
        <dbReference type="Proteomes" id="UP000694891"/>
    </source>
</evidence>
<dbReference type="SMART" id="SM00235">
    <property type="entry name" value="ZnMc"/>
    <property type="match status" value="1"/>
</dbReference>
<feature type="binding site" evidence="17">
    <location>
        <position position="463"/>
    </location>
    <ligand>
        <name>Ca(2+)</name>
        <dbReference type="ChEBI" id="CHEBI:29108"/>
        <label>5</label>
    </ligand>
</feature>
<accession>A0A3B5B0F9</accession>
<dbReference type="CDD" id="cd00094">
    <property type="entry name" value="HX"/>
    <property type="match status" value="1"/>
</dbReference>
<evidence type="ECO:0000256" key="3">
    <source>
        <dbReference type="ARBA" id="ARBA00022525"/>
    </source>
</evidence>
<evidence type="ECO:0000256" key="5">
    <source>
        <dbReference type="ARBA" id="ARBA00022670"/>
    </source>
</evidence>
<dbReference type="PROSITE" id="PS51642">
    <property type="entry name" value="HEMOPEXIN_2"/>
    <property type="match status" value="3"/>
</dbReference>
<evidence type="ECO:0000256" key="13">
    <source>
        <dbReference type="ARBA" id="ARBA00023145"/>
    </source>
</evidence>
<feature type="binding site" evidence="16">
    <location>
        <position position="262"/>
    </location>
    <ligand>
        <name>Zn(2+)</name>
        <dbReference type="ChEBI" id="CHEBI:29105"/>
        <label>2</label>
        <note>catalytic</note>
    </ligand>
</feature>
<sequence length="506" mass="57407">MQRLERYRTCLLAENLLCWIQVFFFSFSPIMEKHPSRKMEYRLELIVLLVVMTTATSVASSSKDVTDAVEYLKKYGYLHIPLDSKGQNPSPEQAAEAISIFQKVMNLQVSGKLDSATLQIMNKPRCGLEDSFNEKSLKYRVMGYWRKKMLTYRIYNYTPDLGQLKTRTAIQNAFKYWSDVSPLKFRELHGGRADIKISFHRKDRTCPVPFDGRGHVLAHADAPESGIVHFDEDELWTEGKTYGSNLRIVAAHEIGHALGLGHSQYYSALMGPVYNGYRSDFKLHPDDIRGIQALYGKPEKSPPSPNPGQLVPGGVIPDPCKATLDAVMLGPLRKTYIFSGQYVWTVSNSGYNTPILISVLWKELPGSLSAAVHSQRTGKSYFLKGDKVWRYTGFKLDRGFPKPLANIPTNIDSAFYFNKNKKLIFVKGSAYWQWDEMGPTDFSVYPKPLGQLIRGAPSSTDAVLTWTNGHIYMFKGAQYWRVNQQHQAVENGYPVSTASRWMQCDD</sequence>
<keyword evidence="14" id="KW-1015">Disulfide bond</keyword>
<keyword evidence="10 16" id="KW-0862">Zinc</keyword>
<comment type="cofactor">
    <cofactor evidence="17">
        <name>Zn(2+)</name>
        <dbReference type="ChEBI" id="CHEBI:29105"/>
    </cofactor>
    <text evidence="17">Binds 2 Zn(2+) ions per subunit.</text>
</comment>
<dbReference type="InterPro" id="IPR001818">
    <property type="entry name" value="Pept_M10_metallopeptidase"/>
</dbReference>
<name>A0A3B5B0F9_9TELE</name>
<feature type="binding site" evidence="17">
    <location>
        <position position="414"/>
    </location>
    <ligand>
        <name>Ca(2+)</name>
        <dbReference type="ChEBI" id="CHEBI:29108"/>
        <label>5</label>
    </ligand>
</feature>
<reference evidence="20" key="1">
    <citation type="submission" date="2023-09" db="UniProtKB">
        <authorList>
            <consortium name="Ensembl"/>
        </authorList>
    </citation>
    <scope>IDENTIFICATION</scope>
</reference>
<feature type="binding site" evidence="17">
    <location>
        <position position="270"/>
    </location>
    <ligand>
        <name>Zn(2+)</name>
        <dbReference type="ChEBI" id="CHEBI:29105"/>
        <label>2</label>
        <note>catalytic</note>
    </ligand>
</feature>
<evidence type="ECO:0000256" key="9">
    <source>
        <dbReference type="ARBA" id="ARBA00022801"/>
    </source>
</evidence>
<evidence type="ECO:0000259" key="19">
    <source>
        <dbReference type="SMART" id="SM00235"/>
    </source>
</evidence>
<feature type="binding site" evidence="17">
    <location>
        <position position="371"/>
    </location>
    <ligand>
        <name>Ca(2+)</name>
        <dbReference type="ChEBI" id="CHEBI:29108"/>
        <label>5</label>
    </ligand>
</feature>
<reference evidence="22" key="2">
    <citation type="submission" date="2025-04" db="UniProtKB">
        <authorList>
            <consortium name="RefSeq"/>
        </authorList>
    </citation>
    <scope>IDENTIFICATION</scope>
</reference>
<keyword evidence="6 16" id="KW-0479">Metal-binding</keyword>
<feature type="binding site" evidence="17">
    <location>
        <position position="219"/>
    </location>
    <ligand>
        <name>Zn(2+)</name>
        <dbReference type="ChEBI" id="CHEBI:29105"/>
        <label>1</label>
    </ligand>
</feature>
<keyword evidence="13" id="KW-0865">Zymogen</keyword>
<evidence type="ECO:0000313" key="22">
    <source>
        <dbReference type="RefSeq" id="XP_008291993.1"/>
    </source>
</evidence>
<evidence type="ECO:0000256" key="16">
    <source>
        <dbReference type="PIRSR" id="PIRSR001191-2"/>
    </source>
</evidence>
<dbReference type="SUPFAM" id="SSF50923">
    <property type="entry name" value="Hemopexin-like domain"/>
    <property type="match status" value="1"/>
</dbReference>
<dbReference type="GO" id="GO:0030574">
    <property type="term" value="P:collagen catabolic process"/>
    <property type="evidence" value="ECO:0007669"/>
    <property type="project" value="TreeGrafter"/>
</dbReference>
<dbReference type="RefSeq" id="XP_008291993.1">
    <property type="nucleotide sequence ID" value="XM_008293771.1"/>
</dbReference>
<feature type="repeat" description="Hemopexin" evidence="18">
    <location>
        <begin position="365"/>
        <end position="411"/>
    </location>
</feature>
<dbReference type="AlphaFoldDB" id="A0A3B5B0F9"/>
<evidence type="ECO:0000256" key="7">
    <source>
        <dbReference type="ARBA" id="ARBA00022729"/>
    </source>
</evidence>
<dbReference type="Proteomes" id="UP000694891">
    <property type="component" value="Unplaced"/>
</dbReference>
<evidence type="ECO:0000256" key="11">
    <source>
        <dbReference type="ARBA" id="ARBA00022837"/>
    </source>
</evidence>
<dbReference type="InterPro" id="IPR033739">
    <property type="entry name" value="M10A_MMP"/>
</dbReference>
<dbReference type="GO" id="GO:0030198">
    <property type="term" value="P:extracellular matrix organization"/>
    <property type="evidence" value="ECO:0007669"/>
    <property type="project" value="TreeGrafter"/>
</dbReference>
<evidence type="ECO:0000256" key="12">
    <source>
        <dbReference type="ARBA" id="ARBA00023049"/>
    </source>
</evidence>
<comment type="cofactor">
    <cofactor evidence="17">
        <name>Ca(2+)</name>
        <dbReference type="ChEBI" id="CHEBI:29108"/>
    </cofactor>
    <text evidence="17">Can bind about 5 Ca(2+) ions per subunit.</text>
</comment>
<feature type="binding site" evidence="17">
    <location>
        <position position="194"/>
    </location>
    <ligand>
        <name>Ca(2+)</name>
        <dbReference type="ChEBI" id="CHEBI:29108"/>
        <label>2</label>
    </ligand>
</feature>
<evidence type="ECO:0000256" key="6">
    <source>
        <dbReference type="ARBA" id="ARBA00022723"/>
    </source>
</evidence>
<dbReference type="SUPFAM" id="SSF47090">
    <property type="entry name" value="PGBD-like"/>
    <property type="match status" value="1"/>
</dbReference>
<feature type="binding site" evidence="17">
    <location>
        <position position="234"/>
    </location>
    <ligand>
        <name>Ca(2+)</name>
        <dbReference type="ChEBI" id="CHEBI:29108"/>
        <label>1</label>
    </ligand>
</feature>
<dbReference type="GO" id="GO:0006508">
    <property type="term" value="P:proteolysis"/>
    <property type="evidence" value="ECO:0007669"/>
    <property type="project" value="UniProtKB-KW"/>
</dbReference>
<dbReference type="Gene3D" id="2.110.10.10">
    <property type="entry name" value="Hemopexin-like domain"/>
    <property type="match status" value="2"/>
</dbReference>
<feature type="binding site" evidence="17">
    <location>
        <position position="229"/>
    </location>
    <ligand>
        <name>Zn(2+)</name>
        <dbReference type="ChEBI" id="CHEBI:29105"/>
        <label>1</label>
    </ligand>
</feature>
<dbReference type="PANTHER" id="PTHR10201:SF166">
    <property type="entry name" value="MATRIX METALLOPROTEINASE-19"/>
    <property type="match status" value="1"/>
</dbReference>
<dbReference type="PANTHER" id="PTHR10201">
    <property type="entry name" value="MATRIX METALLOPROTEINASE"/>
    <property type="match status" value="1"/>
</dbReference>
<feature type="binding site" evidence="17">
    <location>
        <position position="325"/>
    </location>
    <ligand>
        <name>Ca(2+)</name>
        <dbReference type="ChEBI" id="CHEBI:29108"/>
        <label>4</label>
    </ligand>
</feature>
<feature type="binding site" evidence="17">
    <location>
        <position position="212"/>
    </location>
    <ligand>
        <name>Ca(2+)</name>
        <dbReference type="ChEBI" id="CHEBI:29108"/>
        <label>3</label>
    </ligand>
</feature>
<evidence type="ECO:0000256" key="18">
    <source>
        <dbReference type="PROSITE-ProRule" id="PRU01011"/>
    </source>
</evidence>
<evidence type="ECO:0000256" key="1">
    <source>
        <dbReference type="ARBA" id="ARBA00004498"/>
    </source>
</evidence>
<keyword evidence="9" id="KW-0378">Hydrolase</keyword>
<dbReference type="Ensembl" id="ENSSPAT00000027098.1">
    <property type="protein sequence ID" value="ENSSPAP00000026660.1"/>
    <property type="gene ID" value="ENSSPAG00000020112.1"/>
</dbReference>
<dbReference type="InterPro" id="IPR024079">
    <property type="entry name" value="MetalloPept_cat_dom_sf"/>
</dbReference>
<evidence type="ECO:0000313" key="20">
    <source>
        <dbReference type="Ensembl" id="ENSSPAP00000026660.1"/>
    </source>
</evidence>
<evidence type="ECO:0000256" key="4">
    <source>
        <dbReference type="ARBA" id="ARBA00022530"/>
    </source>
</evidence>
<feature type="binding site" evidence="16">
    <location>
        <position position="256"/>
    </location>
    <ligand>
        <name>Zn(2+)</name>
        <dbReference type="ChEBI" id="CHEBI:29105"/>
        <label>2</label>
        <note>catalytic</note>
    </ligand>
</feature>
<feature type="binding site" evidence="16">
    <location>
        <position position="252"/>
    </location>
    <ligand>
        <name>Zn(2+)</name>
        <dbReference type="ChEBI" id="CHEBI:29105"/>
        <label>2</label>
        <note>catalytic</note>
    </ligand>
</feature>
<feature type="binding site" description="in inhibited form" evidence="17">
    <location>
        <position position="126"/>
    </location>
    <ligand>
        <name>Zn(2+)</name>
        <dbReference type="ChEBI" id="CHEBI:29105"/>
        <label>2</label>
        <note>catalytic</note>
    </ligand>
</feature>
<dbReference type="Pfam" id="PF01471">
    <property type="entry name" value="PG_binding_1"/>
    <property type="match status" value="1"/>
</dbReference>
<dbReference type="InterPro" id="IPR018486">
    <property type="entry name" value="Hemopexin_CS"/>
</dbReference>